<dbReference type="AlphaFoldDB" id="A0A0P8C5P5"/>
<dbReference type="EC" id="4.2.99.21" evidence="1"/>
<proteinExistence type="predicted"/>
<dbReference type="PANTHER" id="PTHR43857">
    <property type="entry name" value="BLR7761 PROTEIN"/>
    <property type="match status" value="1"/>
</dbReference>
<evidence type="ECO:0000313" key="2">
    <source>
        <dbReference type="Proteomes" id="UP000050465"/>
    </source>
</evidence>
<dbReference type="PANTHER" id="PTHR43857:SF1">
    <property type="entry name" value="YJGH FAMILY PROTEIN"/>
    <property type="match status" value="1"/>
</dbReference>
<comment type="caution">
    <text evidence="1">The sequence shown here is derived from an EMBL/GenBank/DDBJ whole genome shotgun (WGS) entry which is preliminary data.</text>
</comment>
<keyword evidence="1" id="KW-0456">Lyase</keyword>
<dbReference type="EMBL" id="LJZR01000003">
    <property type="protein sequence ID" value="KPQ37047.1"/>
    <property type="molecule type" value="Genomic_DNA"/>
</dbReference>
<dbReference type="CDD" id="cd06154">
    <property type="entry name" value="YjgF_YER057c_UK114_like_6"/>
    <property type="match status" value="1"/>
</dbReference>
<sequence>MTFYRHFTATEWEPKVGYCRALRAENFIYLSGTAPIDEDGNTFAPGDAYAQACRCFEIIRDTLQAMGSGLHQTVRTRMYVTDISQWQAFGKAHQEFFGEHPPVTTMVEVKALIAPDMLIEVEAEAIA</sequence>
<reference evidence="1 2" key="1">
    <citation type="submission" date="2015-09" db="EMBL/GenBank/DDBJ databases">
        <title>Identification and resolution of microdiversity through metagenomic sequencing of parallel consortia.</title>
        <authorList>
            <person name="Nelson W.C."/>
            <person name="Romine M.F."/>
            <person name="Lindemann S.R."/>
        </authorList>
    </citation>
    <scope>NUCLEOTIDE SEQUENCE [LARGE SCALE GENOMIC DNA]</scope>
    <source>
        <strain evidence="1">Ana</strain>
    </source>
</reference>
<dbReference type="Gene3D" id="3.30.1330.40">
    <property type="entry name" value="RutC-like"/>
    <property type="match status" value="1"/>
</dbReference>
<dbReference type="GO" id="GO:0043904">
    <property type="term" value="F:isochorismate pyruvate lyase activity"/>
    <property type="evidence" value="ECO:0007669"/>
    <property type="project" value="UniProtKB-EC"/>
</dbReference>
<protein>
    <submittedName>
        <fullName evidence="1">Isochorismate pyruvate lyase</fullName>
        <ecNumber evidence="1">4.2.99.21</ecNumber>
    </submittedName>
</protein>
<dbReference type="SUPFAM" id="SSF55298">
    <property type="entry name" value="YjgF-like"/>
    <property type="match status" value="1"/>
</dbReference>
<keyword evidence="1" id="KW-0670">Pyruvate</keyword>
<evidence type="ECO:0000313" key="1">
    <source>
        <dbReference type="EMBL" id="KPQ37047.1"/>
    </source>
</evidence>
<dbReference type="PATRIC" id="fig|1666911.3.peg.3609"/>
<name>A0A0P8C5P5_9CYAN</name>
<dbReference type="InterPro" id="IPR006175">
    <property type="entry name" value="YjgF/YER057c/UK114"/>
</dbReference>
<dbReference type="Proteomes" id="UP000050465">
    <property type="component" value="Unassembled WGS sequence"/>
</dbReference>
<dbReference type="InterPro" id="IPR035959">
    <property type="entry name" value="RutC-like_sf"/>
</dbReference>
<accession>A0A0P8C5P5</accession>
<gene>
    <name evidence="1" type="primary">pchB</name>
    <name evidence="1" type="ORF">HLUCCA11_03765</name>
</gene>
<dbReference type="Pfam" id="PF01042">
    <property type="entry name" value="Ribonuc_L-PSP"/>
    <property type="match status" value="1"/>
</dbReference>
<dbReference type="STRING" id="1666911.HLUCCA11_03765"/>
<organism evidence="1 2">
    <name type="scientific">Phormidesmis priestleyi Ana</name>
    <dbReference type="NCBI Taxonomy" id="1666911"/>
    <lineage>
        <taxon>Bacteria</taxon>
        <taxon>Bacillati</taxon>
        <taxon>Cyanobacteriota</taxon>
        <taxon>Cyanophyceae</taxon>
        <taxon>Leptolyngbyales</taxon>
        <taxon>Leptolyngbyaceae</taxon>
        <taxon>Phormidesmis</taxon>
    </lineage>
</organism>